<evidence type="ECO:0000256" key="1">
    <source>
        <dbReference type="SAM" id="MobiDB-lite"/>
    </source>
</evidence>
<keyword evidence="3" id="KW-1185">Reference proteome</keyword>
<evidence type="ECO:0000313" key="3">
    <source>
        <dbReference type="Proteomes" id="UP000237105"/>
    </source>
</evidence>
<evidence type="ECO:0000313" key="2">
    <source>
        <dbReference type="EMBL" id="PON78392.1"/>
    </source>
</evidence>
<protein>
    <submittedName>
        <fullName evidence="2">Uncharacterized protein</fullName>
    </submittedName>
</protein>
<proteinExistence type="predicted"/>
<feature type="compositionally biased region" description="Low complexity" evidence="1">
    <location>
        <begin position="88"/>
        <end position="99"/>
    </location>
</feature>
<dbReference type="EMBL" id="JXTB01000009">
    <property type="protein sequence ID" value="PON78392.1"/>
    <property type="molecule type" value="Genomic_DNA"/>
</dbReference>
<reference evidence="3" key="1">
    <citation type="submission" date="2016-06" db="EMBL/GenBank/DDBJ databases">
        <title>Parallel loss of symbiosis genes in relatives of nitrogen-fixing non-legume Parasponia.</title>
        <authorList>
            <person name="Van Velzen R."/>
            <person name="Holmer R."/>
            <person name="Bu F."/>
            <person name="Rutten L."/>
            <person name="Van Zeijl A."/>
            <person name="Liu W."/>
            <person name="Santuari L."/>
            <person name="Cao Q."/>
            <person name="Sharma T."/>
            <person name="Shen D."/>
            <person name="Roswanjaya Y."/>
            <person name="Wardhani T."/>
            <person name="Kalhor M.S."/>
            <person name="Jansen J."/>
            <person name="Van den Hoogen J."/>
            <person name="Gungor B."/>
            <person name="Hartog M."/>
            <person name="Hontelez J."/>
            <person name="Verver J."/>
            <person name="Yang W.-C."/>
            <person name="Schijlen E."/>
            <person name="Repin R."/>
            <person name="Schilthuizen M."/>
            <person name="Schranz E."/>
            <person name="Heidstra R."/>
            <person name="Miyata K."/>
            <person name="Fedorova E."/>
            <person name="Kohlen W."/>
            <person name="Bisseling T."/>
            <person name="Smit S."/>
            <person name="Geurts R."/>
        </authorList>
    </citation>
    <scope>NUCLEOTIDE SEQUENCE [LARGE SCALE GENOMIC DNA]</scope>
    <source>
        <strain evidence="3">cv. WU1-14</strain>
    </source>
</reference>
<organism evidence="2 3">
    <name type="scientific">Parasponia andersonii</name>
    <name type="common">Sponia andersonii</name>
    <dbReference type="NCBI Taxonomy" id="3476"/>
    <lineage>
        <taxon>Eukaryota</taxon>
        <taxon>Viridiplantae</taxon>
        <taxon>Streptophyta</taxon>
        <taxon>Embryophyta</taxon>
        <taxon>Tracheophyta</taxon>
        <taxon>Spermatophyta</taxon>
        <taxon>Magnoliopsida</taxon>
        <taxon>eudicotyledons</taxon>
        <taxon>Gunneridae</taxon>
        <taxon>Pentapetalae</taxon>
        <taxon>rosids</taxon>
        <taxon>fabids</taxon>
        <taxon>Rosales</taxon>
        <taxon>Cannabaceae</taxon>
        <taxon>Parasponia</taxon>
    </lineage>
</organism>
<name>A0A2P5DYN6_PARAD</name>
<accession>A0A2P5DYN6</accession>
<dbReference type="AlphaFoldDB" id="A0A2P5DYN6"/>
<feature type="region of interest" description="Disordered" evidence="1">
    <location>
        <begin position="87"/>
        <end position="123"/>
    </location>
</feature>
<comment type="caution">
    <text evidence="2">The sequence shown here is derived from an EMBL/GenBank/DDBJ whole genome shotgun (WGS) entry which is preliminary data.</text>
</comment>
<gene>
    <name evidence="2" type="ORF">PanWU01x14_020300</name>
</gene>
<sequence length="123" mass="14278">MRVENQVISFNMFKEIHSPSNIDDYYRVNLVNDSIEKNELEEAPLISHEPSVIHPVDEEAKKAIRNTNVIEAPENASMSNSLIEVMESSLSSSNHNNKLYKNDTRNWRAKKKRYGDHHFKPEP</sequence>
<dbReference type="Proteomes" id="UP000237105">
    <property type="component" value="Unassembled WGS sequence"/>
</dbReference>